<name>A0AAP0PT03_9MAGN</name>
<dbReference type="PANTHER" id="PTHR31208:SF2">
    <property type="entry name" value="DOMAIN-CONTAINING PROTEIN, PUTATIVE, EXPRESSED-RELATED"/>
    <property type="match status" value="1"/>
</dbReference>
<dbReference type="PROSITE" id="PS50004">
    <property type="entry name" value="C2"/>
    <property type="match status" value="1"/>
</dbReference>
<reference evidence="3 4" key="1">
    <citation type="submission" date="2024-01" db="EMBL/GenBank/DDBJ databases">
        <title>Genome assemblies of Stephania.</title>
        <authorList>
            <person name="Yang L."/>
        </authorList>
    </citation>
    <scope>NUCLEOTIDE SEQUENCE [LARGE SCALE GENOMIC DNA]</scope>
    <source>
        <strain evidence="3">QJT</strain>
        <tissue evidence="3">Leaf</tissue>
    </source>
</reference>
<comment type="caution">
    <text evidence="3">The sequence shown here is derived from an EMBL/GenBank/DDBJ whole genome shotgun (WGS) entry which is preliminary data.</text>
</comment>
<keyword evidence="4" id="KW-1185">Reference proteome</keyword>
<feature type="compositionally biased region" description="Polar residues" evidence="1">
    <location>
        <begin position="284"/>
        <end position="313"/>
    </location>
</feature>
<evidence type="ECO:0000313" key="3">
    <source>
        <dbReference type="EMBL" id="KAK9155377.1"/>
    </source>
</evidence>
<feature type="compositionally biased region" description="Polar residues" evidence="1">
    <location>
        <begin position="186"/>
        <end position="204"/>
    </location>
</feature>
<proteinExistence type="predicted"/>
<accession>A0AAP0PT03</accession>
<evidence type="ECO:0000313" key="4">
    <source>
        <dbReference type="Proteomes" id="UP001417504"/>
    </source>
</evidence>
<feature type="compositionally biased region" description="Low complexity" evidence="1">
    <location>
        <begin position="394"/>
        <end position="410"/>
    </location>
</feature>
<dbReference type="InterPro" id="IPR035892">
    <property type="entry name" value="C2_domain_sf"/>
</dbReference>
<dbReference type="Gene3D" id="2.60.40.150">
    <property type="entry name" value="C2 domain"/>
    <property type="match status" value="1"/>
</dbReference>
<dbReference type="SUPFAM" id="SSF49562">
    <property type="entry name" value="C2 domain (Calcium/lipid-binding domain, CaLB)"/>
    <property type="match status" value="1"/>
</dbReference>
<dbReference type="SMART" id="SM00239">
    <property type="entry name" value="C2"/>
    <property type="match status" value="1"/>
</dbReference>
<gene>
    <name evidence="3" type="ORF">Sjap_002857</name>
</gene>
<evidence type="ECO:0000256" key="1">
    <source>
        <dbReference type="SAM" id="MobiDB-lite"/>
    </source>
</evidence>
<dbReference type="EMBL" id="JBBNAE010000001">
    <property type="protein sequence ID" value="KAK9155377.1"/>
    <property type="molecule type" value="Genomic_DNA"/>
</dbReference>
<organism evidence="3 4">
    <name type="scientific">Stephania japonica</name>
    <dbReference type="NCBI Taxonomy" id="461633"/>
    <lineage>
        <taxon>Eukaryota</taxon>
        <taxon>Viridiplantae</taxon>
        <taxon>Streptophyta</taxon>
        <taxon>Embryophyta</taxon>
        <taxon>Tracheophyta</taxon>
        <taxon>Spermatophyta</taxon>
        <taxon>Magnoliopsida</taxon>
        <taxon>Ranunculales</taxon>
        <taxon>Menispermaceae</taxon>
        <taxon>Menispermoideae</taxon>
        <taxon>Cissampelideae</taxon>
        <taxon>Stephania</taxon>
    </lineage>
</organism>
<sequence length="421" mass="46221">MDAHQSVVPTLKPSIVVLDPEHTVKPSIVSENLELQRSSSDFIGVLEVFIHQARDIHNICIYHKQDVYAKVSLTSDPDQTVSTKIINGGGKNPVFNESLRIGVRTVESSLKCEVWMLSRVRNYLEDQLLGFALVPFLDVVTGNGKLSQEFSLSSTDLFHSPAGFVQLSLSYDGAVPEVMEISHPIQEQTSQGEELQGSEPTDSVPQYDRIEFPDPKIVNENEKMVSEYFGITCTPLDSESSECLNTPEDEKHPNSDLGVKVVECLSAASSFNSVGVQISESTHTSSALTNGSPTVSSQSYCNTPGTPNPSTMDLVSPRKEKGANNAEAESETSSVETKKKLGQPALMVNVEPEQAMLQQDIVDMYMKSMQQFTESLAKMKLPMDIENKTDDPVNKNFSSDQQSNSSNANGSRVFYGSRAFF</sequence>
<dbReference type="AlphaFoldDB" id="A0AAP0PT03"/>
<feature type="region of interest" description="Disordered" evidence="1">
    <location>
        <begin position="386"/>
        <end position="410"/>
    </location>
</feature>
<protein>
    <recommendedName>
        <fullName evidence="2">C2 domain-containing protein</fullName>
    </recommendedName>
</protein>
<evidence type="ECO:0000259" key="2">
    <source>
        <dbReference type="PROSITE" id="PS50004"/>
    </source>
</evidence>
<feature type="region of interest" description="Disordered" evidence="1">
    <location>
        <begin position="186"/>
        <end position="209"/>
    </location>
</feature>
<feature type="compositionally biased region" description="Low complexity" evidence="1">
    <location>
        <begin position="323"/>
        <end position="335"/>
    </location>
</feature>
<dbReference type="PANTHER" id="PTHR31208">
    <property type="entry name" value="EXPRESSED PROTEIN"/>
    <property type="match status" value="1"/>
</dbReference>
<feature type="domain" description="C2" evidence="2">
    <location>
        <begin position="25"/>
        <end position="150"/>
    </location>
</feature>
<dbReference type="Pfam" id="PF00168">
    <property type="entry name" value="C2"/>
    <property type="match status" value="1"/>
</dbReference>
<dbReference type="Proteomes" id="UP001417504">
    <property type="component" value="Unassembled WGS sequence"/>
</dbReference>
<feature type="region of interest" description="Disordered" evidence="1">
    <location>
        <begin position="284"/>
        <end position="340"/>
    </location>
</feature>
<dbReference type="InterPro" id="IPR000008">
    <property type="entry name" value="C2_dom"/>
</dbReference>